<comment type="similarity">
    <text evidence="2">Belongs to the RRP17 family.</text>
</comment>
<evidence type="ECO:0000256" key="2">
    <source>
        <dbReference type="ARBA" id="ARBA00007175"/>
    </source>
</evidence>
<protein>
    <submittedName>
        <fullName evidence="6">Uncharacterized protein</fullName>
    </submittedName>
</protein>
<evidence type="ECO:0000313" key="6">
    <source>
        <dbReference type="EMBL" id="KZO93449.1"/>
    </source>
</evidence>
<dbReference type="InterPro" id="IPR019186">
    <property type="entry name" value="Nucleolar_protein_12"/>
</dbReference>
<dbReference type="PANTHER" id="PTHR14577">
    <property type="entry name" value="NUCLEOLAR PROTEIN 12"/>
    <property type="match status" value="1"/>
</dbReference>
<keyword evidence="7" id="KW-1185">Reference proteome</keyword>
<gene>
    <name evidence="6" type="ORF">CALVIDRAFT_566454</name>
</gene>
<keyword evidence="3" id="KW-0175">Coiled coil</keyword>
<evidence type="ECO:0000256" key="3">
    <source>
        <dbReference type="ARBA" id="ARBA00023054"/>
    </source>
</evidence>
<accession>A0A167JC93</accession>
<dbReference type="STRING" id="1330018.A0A167JC93"/>
<dbReference type="Proteomes" id="UP000076738">
    <property type="component" value="Unassembled WGS sequence"/>
</dbReference>
<feature type="compositionally biased region" description="Basic residues" evidence="5">
    <location>
        <begin position="193"/>
        <end position="207"/>
    </location>
</feature>
<organism evidence="6 7">
    <name type="scientific">Calocera viscosa (strain TUFC12733)</name>
    <dbReference type="NCBI Taxonomy" id="1330018"/>
    <lineage>
        <taxon>Eukaryota</taxon>
        <taxon>Fungi</taxon>
        <taxon>Dikarya</taxon>
        <taxon>Basidiomycota</taxon>
        <taxon>Agaricomycotina</taxon>
        <taxon>Dacrymycetes</taxon>
        <taxon>Dacrymycetales</taxon>
        <taxon>Dacrymycetaceae</taxon>
        <taxon>Calocera</taxon>
    </lineage>
</organism>
<feature type="region of interest" description="Disordered" evidence="5">
    <location>
        <begin position="97"/>
        <end position="229"/>
    </location>
</feature>
<reference evidence="6 7" key="1">
    <citation type="journal article" date="2016" name="Mol. Biol. Evol.">
        <title>Comparative Genomics of Early-Diverging Mushroom-Forming Fungi Provides Insights into the Origins of Lignocellulose Decay Capabilities.</title>
        <authorList>
            <person name="Nagy L.G."/>
            <person name="Riley R."/>
            <person name="Tritt A."/>
            <person name="Adam C."/>
            <person name="Daum C."/>
            <person name="Floudas D."/>
            <person name="Sun H."/>
            <person name="Yadav J.S."/>
            <person name="Pangilinan J."/>
            <person name="Larsson K.H."/>
            <person name="Matsuura K."/>
            <person name="Barry K."/>
            <person name="Labutti K."/>
            <person name="Kuo R."/>
            <person name="Ohm R.A."/>
            <person name="Bhattacharya S.S."/>
            <person name="Shirouzu T."/>
            <person name="Yoshinaga Y."/>
            <person name="Martin F.M."/>
            <person name="Grigoriev I.V."/>
            <person name="Hibbett D.S."/>
        </authorList>
    </citation>
    <scope>NUCLEOTIDE SEQUENCE [LARGE SCALE GENOMIC DNA]</scope>
    <source>
        <strain evidence="6 7">TUFC12733</strain>
    </source>
</reference>
<evidence type="ECO:0000256" key="1">
    <source>
        <dbReference type="ARBA" id="ARBA00004604"/>
    </source>
</evidence>
<name>A0A167JC93_CALVF</name>
<evidence type="ECO:0000313" key="7">
    <source>
        <dbReference type="Proteomes" id="UP000076738"/>
    </source>
</evidence>
<dbReference type="GO" id="GO:0019843">
    <property type="term" value="F:rRNA binding"/>
    <property type="evidence" value="ECO:0007669"/>
    <property type="project" value="TreeGrafter"/>
</dbReference>
<feature type="compositionally biased region" description="Basic and acidic residues" evidence="5">
    <location>
        <begin position="177"/>
        <end position="192"/>
    </location>
</feature>
<dbReference type="PANTHER" id="PTHR14577:SF0">
    <property type="entry name" value="NUCLEOLAR PROTEIN 12"/>
    <property type="match status" value="1"/>
</dbReference>
<comment type="subcellular location">
    <subcellularLocation>
        <location evidence="1">Nucleus</location>
        <location evidence="1">Nucleolus</location>
    </subcellularLocation>
</comment>
<evidence type="ECO:0000256" key="5">
    <source>
        <dbReference type="SAM" id="MobiDB-lite"/>
    </source>
</evidence>
<proteinExistence type="inferred from homology"/>
<dbReference type="Pfam" id="PF09805">
    <property type="entry name" value="Nop25"/>
    <property type="match status" value="1"/>
</dbReference>
<sequence>MAVAGPSNSAILGHSRSVWEAKKRQKKEQVQEVVFDDTARHDFLTGFHKRKLAKHQDKVARAKEREHLQRLQDRADKRKLLREKAVENAKQVEAVLGGEAAAMLEDAPEPGGKEEEEEYSGDEQFATVTLIEDFDPSADLYPPTHPPADPADAADETPKPPRKPPLKPASSKVKAVAGKEDKERKCRYESKAGRKTAKTKERSRRREKAGTSGTSVNDKAGRKGKAKRR</sequence>
<dbReference type="OrthoDB" id="551633at2759"/>
<dbReference type="AlphaFoldDB" id="A0A167JC93"/>
<dbReference type="EMBL" id="KV417301">
    <property type="protein sequence ID" value="KZO93449.1"/>
    <property type="molecule type" value="Genomic_DNA"/>
</dbReference>
<keyword evidence="4" id="KW-0539">Nucleus</keyword>
<dbReference type="GO" id="GO:0005730">
    <property type="term" value="C:nucleolus"/>
    <property type="evidence" value="ECO:0007669"/>
    <property type="project" value="UniProtKB-SubCell"/>
</dbReference>
<evidence type="ECO:0000256" key="4">
    <source>
        <dbReference type="ARBA" id="ARBA00023242"/>
    </source>
</evidence>